<dbReference type="InterPro" id="IPR029063">
    <property type="entry name" value="SAM-dependent_MTases_sf"/>
</dbReference>
<keyword evidence="1" id="KW-1133">Transmembrane helix</keyword>
<dbReference type="PANTHER" id="PTHR37909:SF1">
    <property type="entry name" value="S-ADENOSYL-L-METHIONINE-DEPENDENT METHYLTRANSFERASES SUPERFAMILY PROTEIN"/>
    <property type="match status" value="1"/>
</dbReference>
<sequence length="299" mass="33407">MKSVGSPETPPSNHRHRTQHRRLLSVAYQKVSTPTRFLILLVLSFILGYLFHAQPLVSQSAADLLAHSTFLPEKCHNPVPAENVRQTIIDRVFNHTSPWEGFPPKHVSSGGLIFKEWTKGWGSNAPVFEHLIQKAKPKTIIEVGTFLGASAIHMVGLTRQMGLDTQVLCIDDFRGWPGYYDEGKGMQMVNGDVVMLYQFMQNVVRANASDSIMFLPFSTNTALGGLCDWGVYGDLVEVDAAHDFHSAWVDINNAYKVLKPGGILFGHDIVWVGVRKAVEIFARLHGFKIAIDGEHWVLY</sequence>
<accession>A0A2Z7CVR2</accession>
<proteinExistence type="predicted"/>
<feature type="transmembrane region" description="Helical" evidence="1">
    <location>
        <begin position="37"/>
        <end position="57"/>
    </location>
</feature>
<dbReference type="OrthoDB" id="186626at2759"/>
<dbReference type="SUPFAM" id="SSF53335">
    <property type="entry name" value="S-adenosyl-L-methionine-dependent methyltransferases"/>
    <property type="match status" value="1"/>
</dbReference>
<evidence type="ECO:0000256" key="1">
    <source>
        <dbReference type="SAM" id="Phobius"/>
    </source>
</evidence>
<dbReference type="Gene3D" id="3.40.50.150">
    <property type="entry name" value="Vaccinia Virus protein VP39"/>
    <property type="match status" value="1"/>
</dbReference>
<dbReference type="Pfam" id="PF13578">
    <property type="entry name" value="Methyltransf_24"/>
    <property type="match status" value="1"/>
</dbReference>
<evidence type="ECO:0000313" key="2">
    <source>
        <dbReference type="EMBL" id="KZV50883.1"/>
    </source>
</evidence>
<reference evidence="2 3" key="1">
    <citation type="journal article" date="2015" name="Proc. Natl. Acad. Sci. U.S.A.">
        <title>The resurrection genome of Boea hygrometrica: A blueprint for survival of dehydration.</title>
        <authorList>
            <person name="Xiao L."/>
            <person name="Yang G."/>
            <person name="Zhang L."/>
            <person name="Yang X."/>
            <person name="Zhao S."/>
            <person name="Ji Z."/>
            <person name="Zhou Q."/>
            <person name="Hu M."/>
            <person name="Wang Y."/>
            <person name="Chen M."/>
            <person name="Xu Y."/>
            <person name="Jin H."/>
            <person name="Xiao X."/>
            <person name="Hu G."/>
            <person name="Bao F."/>
            <person name="Hu Y."/>
            <person name="Wan P."/>
            <person name="Li L."/>
            <person name="Deng X."/>
            <person name="Kuang T."/>
            <person name="Xiang C."/>
            <person name="Zhu J.K."/>
            <person name="Oliver M.J."/>
            <person name="He Y."/>
        </authorList>
    </citation>
    <scope>NUCLEOTIDE SEQUENCE [LARGE SCALE GENOMIC DNA]</scope>
    <source>
        <strain evidence="3">cv. XS01</strain>
    </source>
</reference>
<dbReference type="AlphaFoldDB" id="A0A2Z7CVR2"/>
<name>A0A2Z7CVR2_9LAMI</name>
<evidence type="ECO:0000313" key="3">
    <source>
        <dbReference type="Proteomes" id="UP000250235"/>
    </source>
</evidence>
<dbReference type="EMBL" id="KQ992321">
    <property type="protein sequence ID" value="KZV50883.1"/>
    <property type="molecule type" value="Genomic_DNA"/>
</dbReference>
<organism evidence="2 3">
    <name type="scientific">Dorcoceras hygrometricum</name>
    <dbReference type="NCBI Taxonomy" id="472368"/>
    <lineage>
        <taxon>Eukaryota</taxon>
        <taxon>Viridiplantae</taxon>
        <taxon>Streptophyta</taxon>
        <taxon>Embryophyta</taxon>
        <taxon>Tracheophyta</taxon>
        <taxon>Spermatophyta</taxon>
        <taxon>Magnoliopsida</taxon>
        <taxon>eudicotyledons</taxon>
        <taxon>Gunneridae</taxon>
        <taxon>Pentapetalae</taxon>
        <taxon>asterids</taxon>
        <taxon>lamiids</taxon>
        <taxon>Lamiales</taxon>
        <taxon>Gesneriaceae</taxon>
        <taxon>Didymocarpoideae</taxon>
        <taxon>Trichosporeae</taxon>
        <taxon>Loxocarpinae</taxon>
        <taxon>Dorcoceras</taxon>
    </lineage>
</organism>
<gene>
    <name evidence="2" type="ORF">F511_10454</name>
</gene>
<keyword evidence="1" id="KW-0472">Membrane</keyword>
<protein>
    <recommendedName>
        <fullName evidence="4">S-adenosyl-L-methionine-dependent methyltransferase</fullName>
    </recommendedName>
</protein>
<dbReference type="Proteomes" id="UP000250235">
    <property type="component" value="Unassembled WGS sequence"/>
</dbReference>
<keyword evidence="3" id="KW-1185">Reference proteome</keyword>
<evidence type="ECO:0008006" key="4">
    <source>
        <dbReference type="Google" id="ProtNLM"/>
    </source>
</evidence>
<keyword evidence="1" id="KW-0812">Transmembrane</keyword>
<dbReference type="PANTHER" id="PTHR37909">
    <property type="entry name" value="S-ADENOSYL-L-METHIONINE-DEPENDENT METHYLTRANSFERASES SUPERFAMILY PROTEIN"/>
    <property type="match status" value="1"/>
</dbReference>